<sequence>MRQDISHINFRNRKLTNDFAWLYKRVYPRVFLDFTVMLLIIIFLSIHSIQRVQDCLFTFNKDFGRLLVRTAEYILNGAFEVLVLPFYLQIIFFKFIIRSELTDDSDPVDYFSKLARLITICSNISMLFCFIGLQLSELLLTDMILRTCGRLK</sequence>
<gene>
    <name evidence="3" type="ORF">HINF_LOCUS38542</name>
    <name evidence="2" type="ORF">HINF_LOCUS47547</name>
</gene>
<evidence type="ECO:0000313" key="3">
    <source>
        <dbReference type="EMBL" id="CAL6040861.1"/>
    </source>
</evidence>
<reference evidence="3 4" key="2">
    <citation type="submission" date="2024-07" db="EMBL/GenBank/DDBJ databases">
        <authorList>
            <person name="Akdeniz Z."/>
        </authorList>
    </citation>
    <scope>NUCLEOTIDE SEQUENCE [LARGE SCALE GENOMIC DNA]</scope>
</reference>
<organism evidence="2">
    <name type="scientific">Hexamita inflata</name>
    <dbReference type="NCBI Taxonomy" id="28002"/>
    <lineage>
        <taxon>Eukaryota</taxon>
        <taxon>Metamonada</taxon>
        <taxon>Diplomonadida</taxon>
        <taxon>Hexamitidae</taxon>
        <taxon>Hexamitinae</taxon>
        <taxon>Hexamita</taxon>
    </lineage>
</organism>
<accession>A0AA86QNH4</accession>
<feature type="transmembrane region" description="Helical" evidence="1">
    <location>
        <begin position="73"/>
        <end position="97"/>
    </location>
</feature>
<keyword evidence="4" id="KW-1185">Reference proteome</keyword>
<proteinExistence type="predicted"/>
<feature type="transmembrane region" description="Helical" evidence="1">
    <location>
        <begin position="117"/>
        <end position="140"/>
    </location>
</feature>
<dbReference type="AlphaFoldDB" id="A0AA86QNH4"/>
<keyword evidence="1" id="KW-0472">Membrane</keyword>
<keyword evidence="1" id="KW-1133">Transmembrane helix</keyword>
<reference evidence="2" key="1">
    <citation type="submission" date="2023-06" db="EMBL/GenBank/DDBJ databases">
        <authorList>
            <person name="Kurt Z."/>
        </authorList>
    </citation>
    <scope>NUCLEOTIDE SEQUENCE</scope>
</reference>
<protein>
    <submittedName>
        <fullName evidence="3">Hypothetical_protein</fullName>
    </submittedName>
</protein>
<dbReference type="EMBL" id="CAXDID020000146">
    <property type="protein sequence ID" value="CAL6040861.1"/>
    <property type="molecule type" value="Genomic_DNA"/>
</dbReference>
<comment type="caution">
    <text evidence="2">The sequence shown here is derived from an EMBL/GenBank/DDBJ whole genome shotgun (WGS) entry which is preliminary data.</text>
</comment>
<keyword evidence="1" id="KW-0812">Transmembrane</keyword>
<evidence type="ECO:0000256" key="1">
    <source>
        <dbReference type="SAM" id="Phobius"/>
    </source>
</evidence>
<evidence type="ECO:0000313" key="2">
    <source>
        <dbReference type="EMBL" id="CAI9959902.1"/>
    </source>
</evidence>
<name>A0AA86QNH4_9EUKA</name>
<dbReference type="Proteomes" id="UP001642409">
    <property type="component" value="Unassembled WGS sequence"/>
</dbReference>
<feature type="transmembrane region" description="Helical" evidence="1">
    <location>
        <begin position="30"/>
        <end position="52"/>
    </location>
</feature>
<evidence type="ECO:0000313" key="4">
    <source>
        <dbReference type="Proteomes" id="UP001642409"/>
    </source>
</evidence>
<dbReference type="EMBL" id="CATOUU010000924">
    <property type="protein sequence ID" value="CAI9959902.1"/>
    <property type="molecule type" value="Genomic_DNA"/>
</dbReference>